<comment type="similarity">
    <text evidence="6">Belongs to the ABC-4 integral membrane protein family.</text>
</comment>
<sequence>MSPSRFRGVDFLHESMIAVVRHPGRSLLTAVGTVLSAAAFVCTLGLSSTLDHQVSSSFDVRRATEVLVRPEQASLDPAWQDGTALARLTGLHGVVAAGARLSLDGDRTVQRSSRAGDTEIRTRIIGADSGALRVMSPSLTAGRYFDGFIPGQAERVVMLPRSLARELGITRTQVAVFIGAESYTVIGIYDDVARRPEALQAILMPLLSAEELRQPGGEDTRDVVIETQPGAAQLIGGQAALAMLPTEPQALRAVAPPDPRLLRQEIEGNVARSSLLISVIALVIGAVSIANATTAGIAARTQEIGLRRAVGARRRHVFVQLLGETTTLGLLGGVLGAFLGVCLTLGISLANRWVPVIDLRTALLASGICAGAGLLAGFVPAIRALRIQPVAALQR</sequence>
<evidence type="ECO:0000259" key="8">
    <source>
        <dbReference type="Pfam" id="PF02687"/>
    </source>
</evidence>
<dbReference type="EMBL" id="JBIAZU010000001">
    <property type="protein sequence ID" value="MFF5289151.1"/>
    <property type="molecule type" value="Genomic_DNA"/>
</dbReference>
<evidence type="ECO:0000256" key="1">
    <source>
        <dbReference type="ARBA" id="ARBA00004651"/>
    </source>
</evidence>
<name>A0ABW6W763_9ACTN</name>
<evidence type="ECO:0000256" key="2">
    <source>
        <dbReference type="ARBA" id="ARBA00022475"/>
    </source>
</evidence>
<feature type="transmembrane region" description="Helical" evidence="7">
    <location>
        <begin position="321"/>
        <end position="350"/>
    </location>
</feature>
<keyword evidence="5 7" id="KW-0472">Membrane</keyword>
<evidence type="ECO:0000256" key="3">
    <source>
        <dbReference type="ARBA" id="ARBA00022692"/>
    </source>
</evidence>
<reference evidence="10 11" key="1">
    <citation type="submission" date="2024-10" db="EMBL/GenBank/DDBJ databases">
        <title>The Natural Products Discovery Center: Release of the First 8490 Sequenced Strains for Exploring Actinobacteria Biosynthetic Diversity.</title>
        <authorList>
            <person name="Kalkreuter E."/>
            <person name="Kautsar S.A."/>
            <person name="Yang D."/>
            <person name="Bader C.D."/>
            <person name="Teijaro C.N."/>
            <person name="Fluegel L."/>
            <person name="Davis C.M."/>
            <person name="Simpson J.R."/>
            <person name="Lauterbach L."/>
            <person name="Steele A.D."/>
            <person name="Gui C."/>
            <person name="Meng S."/>
            <person name="Li G."/>
            <person name="Viehrig K."/>
            <person name="Ye F."/>
            <person name="Su P."/>
            <person name="Kiefer A.F."/>
            <person name="Nichols A."/>
            <person name="Cepeda A.J."/>
            <person name="Yan W."/>
            <person name="Fan B."/>
            <person name="Jiang Y."/>
            <person name="Adhikari A."/>
            <person name="Zheng C.-J."/>
            <person name="Schuster L."/>
            <person name="Cowan T.M."/>
            <person name="Smanski M.J."/>
            <person name="Chevrette M.G."/>
            <person name="De Carvalho L.P.S."/>
            <person name="Shen B."/>
        </authorList>
    </citation>
    <scope>NUCLEOTIDE SEQUENCE [LARGE SCALE GENOMIC DNA]</scope>
    <source>
        <strain evidence="10 11">NPDC000087</strain>
    </source>
</reference>
<dbReference type="InterPro" id="IPR050250">
    <property type="entry name" value="Macrolide_Exporter_MacB"/>
</dbReference>
<evidence type="ECO:0000256" key="7">
    <source>
        <dbReference type="SAM" id="Phobius"/>
    </source>
</evidence>
<comment type="subcellular location">
    <subcellularLocation>
        <location evidence="1">Cell membrane</location>
        <topology evidence="1">Multi-pass membrane protein</topology>
    </subcellularLocation>
</comment>
<feature type="domain" description="ABC3 transporter permease C-terminal" evidence="8">
    <location>
        <begin position="276"/>
        <end position="389"/>
    </location>
</feature>
<proteinExistence type="inferred from homology"/>
<protein>
    <submittedName>
        <fullName evidence="10">ABC transporter permease</fullName>
    </submittedName>
</protein>
<dbReference type="Pfam" id="PF12704">
    <property type="entry name" value="MacB_PCD"/>
    <property type="match status" value="1"/>
</dbReference>
<feature type="domain" description="MacB-like periplasmic core" evidence="9">
    <location>
        <begin position="26"/>
        <end position="232"/>
    </location>
</feature>
<feature type="transmembrane region" description="Helical" evidence="7">
    <location>
        <begin position="362"/>
        <end position="385"/>
    </location>
</feature>
<keyword evidence="11" id="KW-1185">Reference proteome</keyword>
<gene>
    <name evidence="10" type="ORF">ACFY35_06925</name>
</gene>
<dbReference type="InterPro" id="IPR025857">
    <property type="entry name" value="MacB_PCD"/>
</dbReference>
<dbReference type="PANTHER" id="PTHR30572">
    <property type="entry name" value="MEMBRANE COMPONENT OF TRANSPORTER-RELATED"/>
    <property type="match status" value="1"/>
</dbReference>
<accession>A0ABW6W763</accession>
<evidence type="ECO:0000256" key="5">
    <source>
        <dbReference type="ARBA" id="ARBA00023136"/>
    </source>
</evidence>
<evidence type="ECO:0000313" key="11">
    <source>
        <dbReference type="Proteomes" id="UP001602245"/>
    </source>
</evidence>
<dbReference type="Proteomes" id="UP001602245">
    <property type="component" value="Unassembled WGS sequence"/>
</dbReference>
<keyword evidence="2" id="KW-1003">Cell membrane</keyword>
<evidence type="ECO:0000256" key="4">
    <source>
        <dbReference type="ARBA" id="ARBA00022989"/>
    </source>
</evidence>
<feature type="transmembrane region" description="Helical" evidence="7">
    <location>
        <begin position="275"/>
        <end position="300"/>
    </location>
</feature>
<organism evidence="10 11">
    <name type="scientific">Paractinoplanes globisporus</name>
    <dbReference type="NCBI Taxonomy" id="113565"/>
    <lineage>
        <taxon>Bacteria</taxon>
        <taxon>Bacillati</taxon>
        <taxon>Actinomycetota</taxon>
        <taxon>Actinomycetes</taxon>
        <taxon>Micromonosporales</taxon>
        <taxon>Micromonosporaceae</taxon>
        <taxon>Paractinoplanes</taxon>
    </lineage>
</organism>
<keyword evidence="3 7" id="KW-0812">Transmembrane</keyword>
<dbReference type="Pfam" id="PF02687">
    <property type="entry name" value="FtsX"/>
    <property type="match status" value="1"/>
</dbReference>
<comment type="caution">
    <text evidence="10">The sequence shown here is derived from an EMBL/GenBank/DDBJ whole genome shotgun (WGS) entry which is preliminary data.</text>
</comment>
<evidence type="ECO:0000313" key="10">
    <source>
        <dbReference type="EMBL" id="MFF5289151.1"/>
    </source>
</evidence>
<keyword evidence="4 7" id="KW-1133">Transmembrane helix</keyword>
<evidence type="ECO:0000259" key="9">
    <source>
        <dbReference type="Pfam" id="PF12704"/>
    </source>
</evidence>
<dbReference type="PANTHER" id="PTHR30572:SF4">
    <property type="entry name" value="ABC TRANSPORTER PERMEASE YTRF"/>
    <property type="match status" value="1"/>
</dbReference>
<evidence type="ECO:0000256" key="6">
    <source>
        <dbReference type="ARBA" id="ARBA00038076"/>
    </source>
</evidence>
<dbReference type="RefSeq" id="WP_020509496.1">
    <property type="nucleotide sequence ID" value="NZ_JBIAZU010000001.1"/>
</dbReference>
<dbReference type="InterPro" id="IPR003838">
    <property type="entry name" value="ABC3_permease_C"/>
</dbReference>